<name>A0A438AKN2_9RHOB</name>
<evidence type="ECO:0000256" key="4">
    <source>
        <dbReference type="ARBA" id="ARBA00023136"/>
    </source>
</evidence>
<keyword evidence="4 5" id="KW-0472">Membrane</keyword>
<dbReference type="InterPro" id="IPR010920">
    <property type="entry name" value="LSM_dom_sf"/>
</dbReference>
<dbReference type="EMBL" id="RQXX01000001">
    <property type="protein sequence ID" value="RVV99194.1"/>
    <property type="molecule type" value="Genomic_DNA"/>
</dbReference>
<keyword evidence="8" id="KW-1185">Reference proteome</keyword>
<evidence type="ECO:0000256" key="5">
    <source>
        <dbReference type="SAM" id="Phobius"/>
    </source>
</evidence>
<feature type="transmembrane region" description="Helical" evidence="5">
    <location>
        <begin position="86"/>
        <end position="108"/>
    </location>
</feature>
<proteinExistence type="predicted"/>
<dbReference type="SUPFAM" id="SSF50182">
    <property type="entry name" value="Sm-like ribonucleoproteins"/>
    <property type="match status" value="1"/>
</dbReference>
<dbReference type="Pfam" id="PF00924">
    <property type="entry name" value="MS_channel_2nd"/>
    <property type="match status" value="1"/>
</dbReference>
<dbReference type="InterPro" id="IPR006685">
    <property type="entry name" value="MscS_channel_2nd"/>
</dbReference>
<dbReference type="GO" id="GO:0008381">
    <property type="term" value="F:mechanosensitive monoatomic ion channel activity"/>
    <property type="evidence" value="ECO:0007669"/>
    <property type="project" value="UniProtKB-ARBA"/>
</dbReference>
<feature type="transmembrane region" description="Helical" evidence="5">
    <location>
        <begin position="138"/>
        <end position="155"/>
    </location>
</feature>
<evidence type="ECO:0000259" key="6">
    <source>
        <dbReference type="Pfam" id="PF00924"/>
    </source>
</evidence>
<evidence type="ECO:0000256" key="3">
    <source>
        <dbReference type="ARBA" id="ARBA00022989"/>
    </source>
</evidence>
<dbReference type="AlphaFoldDB" id="A0A438AKN2"/>
<evidence type="ECO:0000256" key="2">
    <source>
        <dbReference type="ARBA" id="ARBA00022692"/>
    </source>
</evidence>
<dbReference type="OrthoDB" id="9792218at2"/>
<feature type="transmembrane region" description="Helical" evidence="5">
    <location>
        <begin position="12"/>
        <end position="36"/>
    </location>
</feature>
<reference evidence="7 8" key="1">
    <citation type="submission" date="2018-11" db="EMBL/GenBank/DDBJ databases">
        <title>Mesobaculum littorinae gen. nov., sp. nov., isolated from Littorina scabra that represents a novel genus of the order Rhodobacteraceae.</title>
        <authorList>
            <person name="Li F."/>
        </authorList>
    </citation>
    <scope>NUCLEOTIDE SEQUENCE [LARGE SCALE GENOMIC DNA]</scope>
    <source>
        <strain evidence="7 8">M0103</strain>
    </source>
</reference>
<gene>
    <name evidence="7" type="ORF">EKE94_00405</name>
</gene>
<sequence length="356" mass="40260">MITLQTALNSNLVQWLLLIAGVALALAAHTALWRLVARRRRTEFTTFWRLANRLRRPSRLFTFVAALTVLVPALDISRAGTDWLEGIAVAVLVAIFGWTVLVAVDFLIERALGKLSLDNEEDITARKHVTQLRVLRQTARILIVILTAALVLSTFESVRDYGVSLFASAGAAGLVLGFAARPVLANLIAGIQIALTQPIRIGDVVIVEDEWGWIEEINATYVVIRIWDWRRLVVPLSFFIEQPFQNWTREQSSIIGAVTWYLDYTIPVPEMREKLHEIVAGSSRWDGNVVNLQVIETDRDTMHIRGLMSARNSPTAWDLRCEVREAMLHWLQATYPESLPRMRGEMSVRDERRGDA</sequence>
<evidence type="ECO:0000313" key="8">
    <source>
        <dbReference type="Proteomes" id="UP000285908"/>
    </source>
</evidence>
<dbReference type="InterPro" id="IPR023408">
    <property type="entry name" value="MscS_beta-dom_sf"/>
</dbReference>
<keyword evidence="2 5" id="KW-0812">Transmembrane</keyword>
<comment type="caution">
    <text evidence="7">The sequence shown here is derived from an EMBL/GenBank/DDBJ whole genome shotgun (WGS) entry which is preliminary data.</text>
</comment>
<dbReference type="GO" id="GO:0016020">
    <property type="term" value="C:membrane"/>
    <property type="evidence" value="ECO:0007669"/>
    <property type="project" value="UniProtKB-SubCell"/>
</dbReference>
<keyword evidence="3 5" id="KW-1133">Transmembrane helix</keyword>
<organism evidence="7 8">
    <name type="scientific">Mesobaculum littorinae</name>
    <dbReference type="NCBI Taxonomy" id="2486419"/>
    <lineage>
        <taxon>Bacteria</taxon>
        <taxon>Pseudomonadati</taxon>
        <taxon>Pseudomonadota</taxon>
        <taxon>Alphaproteobacteria</taxon>
        <taxon>Rhodobacterales</taxon>
        <taxon>Roseobacteraceae</taxon>
        <taxon>Mesobaculum</taxon>
    </lineage>
</organism>
<evidence type="ECO:0000256" key="1">
    <source>
        <dbReference type="ARBA" id="ARBA00004370"/>
    </source>
</evidence>
<dbReference type="Gene3D" id="1.10.287.1260">
    <property type="match status" value="1"/>
</dbReference>
<comment type="subcellular location">
    <subcellularLocation>
        <location evidence="1">Membrane</location>
    </subcellularLocation>
</comment>
<protein>
    <submittedName>
        <fullName evidence="7">Mechanosensitive ion channel</fullName>
    </submittedName>
</protein>
<dbReference type="PANTHER" id="PTHR30566:SF25">
    <property type="entry name" value="INNER MEMBRANE PROTEIN"/>
    <property type="match status" value="1"/>
</dbReference>
<accession>A0A438AKN2</accession>
<evidence type="ECO:0000313" key="7">
    <source>
        <dbReference type="EMBL" id="RVV99194.1"/>
    </source>
</evidence>
<feature type="transmembrane region" description="Helical" evidence="5">
    <location>
        <begin position="161"/>
        <end position="180"/>
    </location>
</feature>
<dbReference type="RefSeq" id="WP_127904635.1">
    <property type="nucleotide sequence ID" value="NZ_RQXX01000001.1"/>
</dbReference>
<dbReference type="Proteomes" id="UP000285908">
    <property type="component" value="Unassembled WGS sequence"/>
</dbReference>
<dbReference type="Gene3D" id="2.30.30.60">
    <property type="match status" value="1"/>
</dbReference>
<dbReference type="PANTHER" id="PTHR30566">
    <property type="entry name" value="YNAI-RELATED MECHANOSENSITIVE ION CHANNEL"/>
    <property type="match status" value="1"/>
</dbReference>
<feature type="domain" description="Mechanosensitive ion channel MscS" evidence="6">
    <location>
        <begin position="183"/>
        <end position="249"/>
    </location>
</feature>
<feature type="transmembrane region" description="Helical" evidence="5">
    <location>
        <begin position="57"/>
        <end position="74"/>
    </location>
</feature>